<comment type="caution">
    <text evidence="3">The sequence shown here is derived from an EMBL/GenBank/DDBJ whole genome shotgun (WGS) entry which is preliminary data.</text>
</comment>
<dbReference type="Proteomes" id="UP000756921">
    <property type="component" value="Unassembled WGS sequence"/>
</dbReference>
<feature type="compositionally biased region" description="Low complexity" evidence="2">
    <location>
        <begin position="58"/>
        <end position="69"/>
    </location>
</feature>
<feature type="compositionally biased region" description="Low complexity" evidence="2">
    <location>
        <begin position="20"/>
        <end position="51"/>
    </location>
</feature>
<proteinExistence type="predicted"/>
<evidence type="ECO:0000256" key="1">
    <source>
        <dbReference type="SAM" id="Coils"/>
    </source>
</evidence>
<feature type="coiled-coil region" evidence="1">
    <location>
        <begin position="194"/>
        <end position="221"/>
    </location>
</feature>
<protein>
    <submittedName>
        <fullName evidence="3">Uncharacterized protein</fullName>
    </submittedName>
</protein>
<keyword evidence="1" id="KW-0175">Coiled coil</keyword>
<sequence length="238" mass="25389">MSIPNTNPFTTLHHSLSQALPDYDSSSSTSPTLYSVTPTPSPQNPSTASTSAPPPPSQQTDKASSSQPPNKEPPPIPIPIPTPHPSSSHTANDIYTLLLKMGQAQDTMRASIAHLEAITTRGLRGTTPPTIHTEDDAAHAVDTGSTTSAVLDATALCPPAVKRAHVAAPSPPLETGVARGSLASETTTGLGDAHARLERENAALREEVEGLKRVNRRLRVEWRRNVMLQGLRWIGRDF</sequence>
<evidence type="ECO:0000256" key="2">
    <source>
        <dbReference type="SAM" id="MobiDB-lite"/>
    </source>
</evidence>
<gene>
    <name evidence="3" type="ORF">PMIN01_01633</name>
</gene>
<evidence type="ECO:0000313" key="4">
    <source>
        <dbReference type="Proteomes" id="UP000756921"/>
    </source>
</evidence>
<dbReference type="AlphaFoldDB" id="A0A9P6KUN9"/>
<evidence type="ECO:0000313" key="3">
    <source>
        <dbReference type="EMBL" id="KAF9738999.1"/>
    </source>
</evidence>
<reference evidence="3" key="1">
    <citation type="journal article" date="2020" name="Mol. Plant Microbe Interact.">
        <title>Genome Sequence of the Biocontrol Agent Coniothyrium minitans strain Conio (IMI 134523).</title>
        <authorList>
            <person name="Patel D."/>
            <person name="Shittu T.A."/>
            <person name="Baroncelli R."/>
            <person name="Muthumeenakshi S."/>
            <person name="Osborne T.H."/>
            <person name="Janganan T.K."/>
            <person name="Sreenivasaprasad S."/>
        </authorList>
    </citation>
    <scope>NUCLEOTIDE SEQUENCE</scope>
    <source>
        <strain evidence="3">Conio</strain>
    </source>
</reference>
<keyword evidence="4" id="KW-1185">Reference proteome</keyword>
<accession>A0A9P6KUN9</accession>
<feature type="region of interest" description="Disordered" evidence="2">
    <location>
        <begin position="19"/>
        <end position="89"/>
    </location>
</feature>
<name>A0A9P6KUN9_9PLEO</name>
<feature type="compositionally biased region" description="Pro residues" evidence="2">
    <location>
        <begin position="70"/>
        <end position="84"/>
    </location>
</feature>
<organism evidence="3 4">
    <name type="scientific">Paraphaeosphaeria minitans</name>
    <dbReference type="NCBI Taxonomy" id="565426"/>
    <lineage>
        <taxon>Eukaryota</taxon>
        <taxon>Fungi</taxon>
        <taxon>Dikarya</taxon>
        <taxon>Ascomycota</taxon>
        <taxon>Pezizomycotina</taxon>
        <taxon>Dothideomycetes</taxon>
        <taxon>Pleosporomycetidae</taxon>
        <taxon>Pleosporales</taxon>
        <taxon>Massarineae</taxon>
        <taxon>Didymosphaeriaceae</taxon>
        <taxon>Paraphaeosphaeria</taxon>
    </lineage>
</organism>
<dbReference type="OrthoDB" id="10617946at2759"/>
<dbReference type="EMBL" id="WJXW01000002">
    <property type="protein sequence ID" value="KAF9738999.1"/>
    <property type="molecule type" value="Genomic_DNA"/>
</dbReference>